<accession>A0AAV2ANH5</accession>
<reference evidence="1 2" key="1">
    <citation type="submission" date="2024-04" db="EMBL/GenBank/DDBJ databases">
        <authorList>
            <person name="Rising A."/>
            <person name="Reimegard J."/>
            <person name="Sonavane S."/>
            <person name="Akerstrom W."/>
            <person name="Nylinder S."/>
            <person name="Hedman E."/>
            <person name="Kallberg Y."/>
        </authorList>
    </citation>
    <scope>NUCLEOTIDE SEQUENCE [LARGE SCALE GENOMIC DNA]</scope>
</reference>
<evidence type="ECO:0000313" key="1">
    <source>
        <dbReference type="EMBL" id="CAL1284744.1"/>
    </source>
</evidence>
<dbReference type="AlphaFoldDB" id="A0AAV2ANH5"/>
<organism evidence="1 2">
    <name type="scientific">Larinioides sclopetarius</name>
    <dbReference type="NCBI Taxonomy" id="280406"/>
    <lineage>
        <taxon>Eukaryota</taxon>
        <taxon>Metazoa</taxon>
        <taxon>Ecdysozoa</taxon>
        <taxon>Arthropoda</taxon>
        <taxon>Chelicerata</taxon>
        <taxon>Arachnida</taxon>
        <taxon>Araneae</taxon>
        <taxon>Araneomorphae</taxon>
        <taxon>Entelegynae</taxon>
        <taxon>Araneoidea</taxon>
        <taxon>Araneidae</taxon>
        <taxon>Larinioides</taxon>
    </lineage>
</organism>
<evidence type="ECO:0000313" key="2">
    <source>
        <dbReference type="Proteomes" id="UP001497382"/>
    </source>
</evidence>
<sequence>QYGYFTSQSYLTGLRSSYAQSYPDICLYLLLVPGVIFKTSKHGDVLHLEVGSRFENYVSLENAIKEYEIINNVFERENPEQYFE</sequence>
<name>A0AAV2ANH5_9ARAC</name>
<dbReference type="Proteomes" id="UP001497382">
    <property type="component" value="Unassembled WGS sequence"/>
</dbReference>
<keyword evidence="2" id="KW-1185">Reference proteome</keyword>
<proteinExistence type="predicted"/>
<dbReference type="EMBL" id="CAXIEN010000182">
    <property type="protein sequence ID" value="CAL1284744.1"/>
    <property type="molecule type" value="Genomic_DNA"/>
</dbReference>
<protein>
    <submittedName>
        <fullName evidence="1">Uncharacterized protein</fullName>
    </submittedName>
</protein>
<comment type="caution">
    <text evidence="1">The sequence shown here is derived from an EMBL/GenBank/DDBJ whole genome shotgun (WGS) entry which is preliminary data.</text>
</comment>
<feature type="non-terminal residue" evidence="1">
    <location>
        <position position="1"/>
    </location>
</feature>
<gene>
    <name evidence="1" type="ORF">LARSCL_LOCUS13310</name>
</gene>